<name>A0ABU4WHS3_9BACT</name>
<dbReference type="InterPro" id="IPR012657">
    <property type="entry name" value="23S_rRNA-intervening_sequence"/>
</dbReference>
<dbReference type="PANTHER" id="PTHR38471">
    <property type="entry name" value="FOUR HELIX BUNDLE PROTEIN"/>
    <property type="match status" value="1"/>
</dbReference>
<keyword evidence="2" id="KW-1185">Reference proteome</keyword>
<dbReference type="Proteomes" id="UP001275932">
    <property type="component" value="Unassembled WGS sequence"/>
</dbReference>
<dbReference type="PIRSF" id="PIRSF035652">
    <property type="entry name" value="CHP02436"/>
    <property type="match status" value="1"/>
</dbReference>
<evidence type="ECO:0000313" key="1">
    <source>
        <dbReference type="EMBL" id="MDX8416118.1"/>
    </source>
</evidence>
<dbReference type="NCBIfam" id="TIGR02436">
    <property type="entry name" value="four helix bundle protein"/>
    <property type="match status" value="1"/>
</dbReference>
<accession>A0ABU4WHS3</accession>
<organism evidence="1 2">
    <name type="scientific">Intestinicryptomonas porci</name>
    <dbReference type="NCBI Taxonomy" id="2926320"/>
    <lineage>
        <taxon>Bacteria</taxon>
        <taxon>Pseudomonadati</taxon>
        <taxon>Verrucomicrobiota</taxon>
        <taxon>Opitutia</taxon>
        <taxon>Opitutales</taxon>
        <taxon>Intestinicryptomonaceae</taxon>
        <taxon>Intestinicryptomonas</taxon>
    </lineage>
</organism>
<dbReference type="Gene3D" id="1.20.1440.60">
    <property type="entry name" value="23S rRNA-intervening sequence"/>
    <property type="match status" value="1"/>
</dbReference>
<dbReference type="EMBL" id="JALBUT010000009">
    <property type="protein sequence ID" value="MDX8416118.1"/>
    <property type="molecule type" value="Genomic_DNA"/>
</dbReference>
<evidence type="ECO:0000313" key="2">
    <source>
        <dbReference type="Proteomes" id="UP001275932"/>
    </source>
</evidence>
<dbReference type="RefSeq" id="WP_370397571.1">
    <property type="nucleotide sequence ID" value="NZ_JALBUT010000009.1"/>
</dbReference>
<dbReference type="Pfam" id="PF05635">
    <property type="entry name" value="23S_rRNA_IVP"/>
    <property type="match status" value="1"/>
</dbReference>
<protein>
    <submittedName>
        <fullName evidence="1">Four helix bundle protein</fullName>
    </submittedName>
</protein>
<gene>
    <name evidence="1" type="ORF">MOX91_08020</name>
</gene>
<dbReference type="PANTHER" id="PTHR38471:SF2">
    <property type="entry name" value="FOUR HELIX BUNDLE PROTEIN"/>
    <property type="match status" value="1"/>
</dbReference>
<sequence>MNVDIKDRTKAFAVRIFKLAEALPKTFTGKTIAGQIARSGSSIAANVRAAHCGRSKAEIVSKMHIAYEEANETLFWLEMCEETKLLTSKKIEAIKAEANEIVSIIISILKSTKKGMF</sequence>
<proteinExistence type="predicted"/>
<dbReference type="SUPFAM" id="SSF158446">
    <property type="entry name" value="IVS-encoded protein-like"/>
    <property type="match status" value="1"/>
</dbReference>
<comment type="caution">
    <text evidence="1">The sequence shown here is derived from an EMBL/GenBank/DDBJ whole genome shotgun (WGS) entry which is preliminary data.</text>
</comment>
<reference evidence="1 2" key="1">
    <citation type="submission" date="2022-03" db="EMBL/GenBank/DDBJ databases">
        <title>Novel taxa within the pig intestine.</title>
        <authorList>
            <person name="Wylensek D."/>
            <person name="Bishof K."/>
            <person name="Afrizal A."/>
            <person name="Clavel T."/>
        </authorList>
    </citation>
    <scope>NUCLEOTIDE SEQUENCE [LARGE SCALE GENOMIC DNA]</scope>
    <source>
        <strain evidence="1 2">CLA-KB-P66</strain>
    </source>
</reference>
<dbReference type="InterPro" id="IPR036583">
    <property type="entry name" value="23S_rRNA_IVS_sf"/>
</dbReference>